<dbReference type="RefSeq" id="WP_126761968.1">
    <property type="nucleotide sequence ID" value="NZ_JBHLTZ010000004.1"/>
</dbReference>
<dbReference type="InterPro" id="IPR035439">
    <property type="entry name" value="UPF0145_dom_sf"/>
</dbReference>
<dbReference type="Pfam" id="PF01906">
    <property type="entry name" value="YbjQ_1"/>
    <property type="match status" value="1"/>
</dbReference>
<dbReference type="InterPro" id="IPR002765">
    <property type="entry name" value="UPF0145_YbjQ-like"/>
</dbReference>
<dbReference type="PANTHER" id="PTHR34068">
    <property type="entry name" value="UPF0145 PROTEIN YBJQ"/>
    <property type="match status" value="1"/>
</dbReference>
<organism evidence="3 4">
    <name type="scientific">Pseudidiomarina halophila</name>
    <dbReference type="NCBI Taxonomy" id="1449799"/>
    <lineage>
        <taxon>Bacteria</taxon>
        <taxon>Pseudomonadati</taxon>
        <taxon>Pseudomonadota</taxon>
        <taxon>Gammaproteobacteria</taxon>
        <taxon>Alteromonadales</taxon>
        <taxon>Idiomarinaceae</taxon>
        <taxon>Pseudidiomarina</taxon>
    </lineage>
</organism>
<dbReference type="Gene3D" id="3.30.110.70">
    <property type="entry name" value="Hypothetical protein apc22750. Chain B"/>
    <property type="match status" value="1"/>
</dbReference>
<sequence>MKSILIVTTETVPGKIITETCGIVRGNTIRARHIGRDILAAFRNIVGGEINDYTKLMAESREQALDRMVDEARALGADAIVSSRFTTSLLAQGAAELLVYGTAVKLTDDSSASKPGEQSSL</sequence>
<protein>
    <recommendedName>
        <fullName evidence="2">UPF0145 protein CWI69_03645</fullName>
    </recommendedName>
</protein>
<reference evidence="4" key="1">
    <citation type="journal article" date="2018" name="Front. Microbiol.">
        <title>Genome-Based Analysis Reveals the Taxonomy and Diversity of the Family Idiomarinaceae.</title>
        <authorList>
            <person name="Liu Y."/>
            <person name="Lai Q."/>
            <person name="Shao Z."/>
        </authorList>
    </citation>
    <scope>NUCLEOTIDE SEQUENCE [LARGE SCALE GENOMIC DNA]</scope>
    <source>
        <strain evidence="4">BH195</strain>
    </source>
</reference>
<name>A0A432Y0P3_9GAMM</name>
<gene>
    <name evidence="3" type="ORF">CWI69_03645</name>
</gene>
<dbReference type="HAMAP" id="MF_00338">
    <property type="entry name" value="UPF0145"/>
    <property type="match status" value="1"/>
</dbReference>
<accession>A0A432Y0P3</accession>
<proteinExistence type="inferred from homology"/>
<comment type="similarity">
    <text evidence="1 2">Belongs to the UPF0145 family.</text>
</comment>
<dbReference type="EMBL" id="PIPW01000001">
    <property type="protein sequence ID" value="RUO54512.1"/>
    <property type="molecule type" value="Genomic_DNA"/>
</dbReference>
<evidence type="ECO:0000256" key="2">
    <source>
        <dbReference type="HAMAP-Rule" id="MF_00338"/>
    </source>
</evidence>
<dbReference type="PANTHER" id="PTHR34068:SF2">
    <property type="entry name" value="UPF0145 PROTEIN SCO3412"/>
    <property type="match status" value="1"/>
</dbReference>
<evidence type="ECO:0000256" key="1">
    <source>
        <dbReference type="ARBA" id="ARBA00010751"/>
    </source>
</evidence>
<comment type="caution">
    <text evidence="3">The sequence shown here is derived from an EMBL/GenBank/DDBJ whole genome shotgun (WGS) entry which is preliminary data.</text>
</comment>
<dbReference type="Proteomes" id="UP000287198">
    <property type="component" value="Unassembled WGS sequence"/>
</dbReference>
<dbReference type="SUPFAM" id="SSF117782">
    <property type="entry name" value="YbjQ-like"/>
    <property type="match status" value="1"/>
</dbReference>
<evidence type="ECO:0000313" key="4">
    <source>
        <dbReference type="Proteomes" id="UP000287198"/>
    </source>
</evidence>
<keyword evidence="4" id="KW-1185">Reference proteome</keyword>
<evidence type="ECO:0000313" key="3">
    <source>
        <dbReference type="EMBL" id="RUO54512.1"/>
    </source>
</evidence>
<dbReference type="AlphaFoldDB" id="A0A432Y0P3"/>
<dbReference type="OrthoDB" id="9796448at2"/>